<keyword evidence="2" id="KW-1185">Reference proteome</keyword>
<name>A0A972GXW4_9BACL</name>
<keyword evidence="1" id="KW-0946">Virion</keyword>
<dbReference type="Pfam" id="PF08757">
    <property type="entry name" value="CotH"/>
    <property type="match status" value="1"/>
</dbReference>
<dbReference type="Proteomes" id="UP000641588">
    <property type="component" value="Unassembled WGS sequence"/>
</dbReference>
<gene>
    <name evidence="1" type="ORF">GC093_33705</name>
</gene>
<accession>A0A972GXW4</accession>
<organism evidence="1 2">
    <name type="scientific">Paenibacillus foliorum</name>
    <dbReference type="NCBI Taxonomy" id="2654974"/>
    <lineage>
        <taxon>Bacteria</taxon>
        <taxon>Bacillati</taxon>
        <taxon>Bacillota</taxon>
        <taxon>Bacilli</taxon>
        <taxon>Bacillales</taxon>
        <taxon>Paenibacillaceae</taxon>
        <taxon>Paenibacillus</taxon>
    </lineage>
</organism>
<reference evidence="1" key="1">
    <citation type="submission" date="2019-10" db="EMBL/GenBank/DDBJ databases">
        <title>Description of Paenibacillus glebae sp. nov.</title>
        <authorList>
            <person name="Carlier A."/>
            <person name="Qi S."/>
        </authorList>
    </citation>
    <scope>NUCLEOTIDE SEQUENCE</scope>
    <source>
        <strain evidence="1">LMG 31456</strain>
    </source>
</reference>
<evidence type="ECO:0000313" key="2">
    <source>
        <dbReference type="Proteomes" id="UP000641588"/>
    </source>
</evidence>
<dbReference type="PANTHER" id="PTHR40050">
    <property type="entry name" value="INNER SPORE COAT PROTEIN H"/>
    <property type="match status" value="1"/>
</dbReference>
<sequence length="365" mass="42820">MNIVDLPREVSTYQLFINKNNYKTLRDYMWSEDPVPAKLKVNQKQYDVGVAYRGYHIRKLKKKSLRLSIHPPKLFMGAREYHLNAEYLDPSMIRSKLSFDFFKDIGNLAPASEYILLKLNGSTLGLYLQLESVDDLFLKKRGLQAGNIFYASNDDANFSLITPENKIKHALEAGYSLKIGLKEDYRYIRELIYKINTVPQSDFRNEISNLIDVNKFLLWLVGIVCMQNYDGFIQNYALYRSAASGLFEIIPWDYDATWGRDIHGQVMEYDYVPIKGYNTLISRLIDVPEFRQMYKSLLETILETKFNASYLEPHILSLQSMIRPYILQEPYKSKDISSFDMETEYMIQFINNRRAYLKNHLVDLN</sequence>
<dbReference type="EMBL" id="WHOD01000128">
    <property type="protein sequence ID" value="NOU98150.1"/>
    <property type="molecule type" value="Genomic_DNA"/>
</dbReference>
<evidence type="ECO:0000313" key="1">
    <source>
        <dbReference type="EMBL" id="NOU98150.1"/>
    </source>
</evidence>
<comment type="caution">
    <text evidence="1">The sequence shown here is derived from an EMBL/GenBank/DDBJ whole genome shotgun (WGS) entry which is preliminary data.</text>
</comment>
<dbReference type="RefSeq" id="WP_171656394.1">
    <property type="nucleotide sequence ID" value="NZ_WHOD01000128.1"/>
</dbReference>
<keyword evidence="1" id="KW-0167">Capsid protein</keyword>
<dbReference type="PANTHER" id="PTHR40050:SF1">
    <property type="entry name" value="INNER SPORE COAT PROTEIN H"/>
    <property type="match status" value="1"/>
</dbReference>
<protein>
    <submittedName>
        <fullName evidence="1">Spore coat protein</fullName>
    </submittedName>
</protein>
<dbReference type="AlphaFoldDB" id="A0A972GXW4"/>
<dbReference type="InterPro" id="IPR014867">
    <property type="entry name" value="Spore_coat_CotH_CotH2/3/7"/>
</dbReference>
<proteinExistence type="predicted"/>